<evidence type="ECO:0000313" key="1">
    <source>
        <dbReference type="EMBL" id="AJD43504.1"/>
    </source>
</evidence>
<dbReference type="HOGENOM" id="CLU_2919572_0_0_5"/>
<geneLocation type="plasmid" evidence="1 2">
    <name>pRgalR602a</name>
</geneLocation>
<dbReference type="EMBL" id="CP006878">
    <property type="protein sequence ID" value="AJD43504.1"/>
    <property type="molecule type" value="Genomic_DNA"/>
</dbReference>
<organism evidence="1 2">
    <name type="scientific">Rhizobium gallicum bv. gallicum R602sp</name>
    <dbReference type="NCBI Taxonomy" id="1041138"/>
    <lineage>
        <taxon>Bacteria</taxon>
        <taxon>Pseudomonadati</taxon>
        <taxon>Pseudomonadota</taxon>
        <taxon>Alphaproteobacteria</taxon>
        <taxon>Hyphomicrobiales</taxon>
        <taxon>Rhizobiaceae</taxon>
        <taxon>Rhizobium/Agrobacterium group</taxon>
        <taxon>Rhizobium</taxon>
    </lineage>
</organism>
<dbReference type="Proteomes" id="UP000031368">
    <property type="component" value="Plasmid pRgalR602a"/>
</dbReference>
<keyword evidence="1" id="KW-0614">Plasmid</keyword>
<sequence length="61" mass="7161">MLPLLSKDAPLLEEDATENRDDVTIFRWSLYFFPDMLRSQQHASEARCQPGIPPYPTWLRP</sequence>
<dbReference type="AlphaFoldDB" id="A0A0B4X603"/>
<gene>
    <name evidence="1" type="ORF">RGR602_PA00159</name>
</gene>
<dbReference type="KEGG" id="rga:RGR602_PA00159"/>
<keyword evidence="2" id="KW-1185">Reference proteome</keyword>
<proteinExistence type="predicted"/>
<protein>
    <submittedName>
        <fullName evidence="1">Uncharacterized protein</fullName>
    </submittedName>
</protein>
<reference evidence="1 2" key="1">
    <citation type="submission" date="2013-11" db="EMBL/GenBank/DDBJ databases">
        <title>Complete genome sequence of Rhizobium gallicum bv. gallicum R602.</title>
        <authorList>
            <person name="Bustos P."/>
            <person name="Santamaria R.I."/>
            <person name="Lozano L."/>
            <person name="Acosta J.L."/>
            <person name="Ormeno-Orrillo E."/>
            <person name="Rogel M.A."/>
            <person name="Romero D."/>
            <person name="Cevallos M.A."/>
            <person name="Martinez-Romero E."/>
            <person name="Gonzalez V."/>
        </authorList>
    </citation>
    <scope>NUCLEOTIDE SEQUENCE [LARGE SCALE GENOMIC DNA]</scope>
    <source>
        <strain evidence="1 2">R602</strain>
        <plasmid evidence="1 2">pRgalR602a</plasmid>
    </source>
</reference>
<accession>A0A0B4X603</accession>
<evidence type="ECO:0000313" key="2">
    <source>
        <dbReference type="Proteomes" id="UP000031368"/>
    </source>
</evidence>
<name>A0A0B4X603_9HYPH</name>